<comment type="caution">
    <text evidence="3">The sequence shown here is derived from an EMBL/GenBank/DDBJ whole genome shotgun (WGS) entry which is preliminary data.</text>
</comment>
<evidence type="ECO:0000256" key="1">
    <source>
        <dbReference type="SAM" id="Coils"/>
    </source>
</evidence>
<dbReference type="Gene3D" id="1.20.5.990">
    <property type="entry name" value="Nemo cc2-lz domain - 1d5 darpin complex"/>
    <property type="match status" value="1"/>
</dbReference>
<proteinExistence type="predicted"/>
<organism evidence="3 4">
    <name type="scientific">Clavelina lepadiformis</name>
    <name type="common">Light-bulb sea squirt</name>
    <name type="synonym">Ascidia lepadiformis</name>
    <dbReference type="NCBI Taxonomy" id="159417"/>
    <lineage>
        <taxon>Eukaryota</taxon>
        <taxon>Metazoa</taxon>
        <taxon>Chordata</taxon>
        <taxon>Tunicata</taxon>
        <taxon>Ascidiacea</taxon>
        <taxon>Aplousobranchia</taxon>
        <taxon>Clavelinidae</taxon>
        <taxon>Clavelina</taxon>
    </lineage>
</organism>
<gene>
    <name evidence="3" type="ORF">CVLEPA_LOCUS15418</name>
</gene>
<dbReference type="Proteomes" id="UP001642483">
    <property type="component" value="Unassembled WGS sequence"/>
</dbReference>
<keyword evidence="4" id="KW-1185">Reference proteome</keyword>
<sequence>MESSPRSMSCSKLRLSPEACATQHTSSSLPLSLGEDWKMKNEDLTTFEEPATVDQKDCHTLVQNCGPDCMITQRIVDRLLARMLQLENERSELLAANRSWAVQFQMMQDKNEERTKNLEADLRLARRDGDRSPTRGASNEEVNESKLKDQLNLLTHQAEVYREDFMEERKARVRAHAQMEALRNELKRERKSRVKLSSIVNQSRVCEETPQTLG</sequence>
<feature type="coiled-coil region" evidence="1">
    <location>
        <begin position="172"/>
        <end position="199"/>
    </location>
</feature>
<feature type="region of interest" description="Disordered" evidence="2">
    <location>
        <begin position="125"/>
        <end position="149"/>
    </location>
</feature>
<reference evidence="3 4" key="1">
    <citation type="submission" date="2024-02" db="EMBL/GenBank/DDBJ databases">
        <authorList>
            <person name="Daric V."/>
            <person name="Darras S."/>
        </authorList>
    </citation>
    <scope>NUCLEOTIDE SEQUENCE [LARGE SCALE GENOMIC DNA]</scope>
</reference>
<keyword evidence="1" id="KW-0175">Coiled coil</keyword>
<evidence type="ECO:0000313" key="3">
    <source>
        <dbReference type="EMBL" id="CAK8684432.1"/>
    </source>
</evidence>
<name>A0ABP0G069_CLALP</name>
<evidence type="ECO:0000313" key="4">
    <source>
        <dbReference type="Proteomes" id="UP001642483"/>
    </source>
</evidence>
<accession>A0ABP0G069</accession>
<evidence type="ECO:0000256" key="2">
    <source>
        <dbReference type="SAM" id="MobiDB-lite"/>
    </source>
</evidence>
<dbReference type="EMBL" id="CAWYQH010000097">
    <property type="protein sequence ID" value="CAK8684432.1"/>
    <property type="molecule type" value="Genomic_DNA"/>
</dbReference>
<protein>
    <submittedName>
        <fullName evidence="3">Uncharacterized protein</fullName>
    </submittedName>
</protein>